<dbReference type="AlphaFoldDB" id="A0A2U8W3T5"/>
<keyword evidence="3 7" id="KW-0479">Metal-binding</keyword>
<dbReference type="OrthoDB" id="9764248at2"/>
<dbReference type="GO" id="GO:0020037">
    <property type="term" value="F:heme binding"/>
    <property type="evidence" value="ECO:0007669"/>
    <property type="project" value="InterPro"/>
</dbReference>
<evidence type="ECO:0000256" key="7">
    <source>
        <dbReference type="PIRSR" id="PIRSR602401-1"/>
    </source>
</evidence>
<dbReference type="SUPFAM" id="SSF48264">
    <property type="entry name" value="Cytochrome P450"/>
    <property type="match status" value="1"/>
</dbReference>
<comment type="cofactor">
    <cofactor evidence="7">
        <name>heme</name>
        <dbReference type="ChEBI" id="CHEBI:30413"/>
    </cofactor>
</comment>
<dbReference type="KEGG" id="mets:DK389_09790"/>
<feature type="binding site" description="axial binding residue" evidence="7">
    <location>
        <position position="404"/>
    </location>
    <ligand>
        <name>heme</name>
        <dbReference type="ChEBI" id="CHEBI:30413"/>
    </ligand>
    <ligandPart>
        <name>Fe</name>
        <dbReference type="ChEBI" id="CHEBI:18248"/>
    </ligandPart>
</feature>
<dbReference type="GO" id="GO:0004497">
    <property type="term" value="F:monooxygenase activity"/>
    <property type="evidence" value="ECO:0007669"/>
    <property type="project" value="UniProtKB-KW"/>
</dbReference>
<evidence type="ECO:0000313" key="10">
    <source>
        <dbReference type="EMBL" id="AWN40765.1"/>
    </source>
</evidence>
<organism evidence="10 11">
    <name type="scientific">Methylobacterium durans</name>
    <dbReference type="NCBI Taxonomy" id="2202825"/>
    <lineage>
        <taxon>Bacteria</taxon>
        <taxon>Pseudomonadati</taxon>
        <taxon>Pseudomonadota</taxon>
        <taxon>Alphaproteobacteria</taxon>
        <taxon>Hyphomicrobiales</taxon>
        <taxon>Methylobacteriaceae</taxon>
        <taxon>Methylobacterium</taxon>
    </lineage>
</organism>
<reference evidence="11" key="1">
    <citation type="submission" date="2018-05" db="EMBL/GenBank/DDBJ databases">
        <title>Complete Genome Sequence of Methylobacterium sp. 17SD2-17.</title>
        <authorList>
            <person name="Srinivasan S."/>
        </authorList>
    </citation>
    <scope>NUCLEOTIDE SEQUENCE [LARGE SCALE GENOMIC DNA]</scope>
    <source>
        <strain evidence="11">17SD2-17</strain>
    </source>
</reference>
<accession>A0A2U8W3T5</accession>
<evidence type="ECO:0000256" key="6">
    <source>
        <dbReference type="ARBA" id="ARBA00023033"/>
    </source>
</evidence>
<dbReference type="PANTHER" id="PTHR24291">
    <property type="entry name" value="CYTOCHROME P450 FAMILY 4"/>
    <property type="match status" value="1"/>
</dbReference>
<keyword evidence="11" id="KW-1185">Reference proteome</keyword>
<dbReference type="InterPro" id="IPR002401">
    <property type="entry name" value="Cyt_P450_E_grp-I"/>
</dbReference>
<gene>
    <name evidence="10" type="ORF">DK389_09790</name>
</gene>
<evidence type="ECO:0000256" key="9">
    <source>
        <dbReference type="SAM" id="MobiDB-lite"/>
    </source>
</evidence>
<evidence type="ECO:0000256" key="4">
    <source>
        <dbReference type="ARBA" id="ARBA00023002"/>
    </source>
</evidence>
<dbReference type="PANTHER" id="PTHR24291:SF50">
    <property type="entry name" value="BIFUNCTIONAL ALBAFLAVENONE MONOOXYGENASE_TERPENE SYNTHASE"/>
    <property type="match status" value="1"/>
</dbReference>
<dbReference type="PRINTS" id="PR00463">
    <property type="entry name" value="EP450I"/>
</dbReference>
<keyword evidence="6 8" id="KW-0503">Monooxygenase</keyword>
<dbReference type="PROSITE" id="PS00086">
    <property type="entry name" value="CYTOCHROME_P450"/>
    <property type="match status" value="1"/>
</dbReference>
<evidence type="ECO:0000256" key="3">
    <source>
        <dbReference type="ARBA" id="ARBA00022723"/>
    </source>
</evidence>
<evidence type="ECO:0000256" key="1">
    <source>
        <dbReference type="ARBA" id="ARBA00010617"/>
    </source>
</evidence>
<keyword evidence="4 8" id="KW-0560">Oxidoreductase</keyword>
<dbReference type="CDD" id="cd20620">
    <property type="entry name" value="CYP132-like"/>
    <property type="match status" value="1"/>
</dbReference>
<comment type="similarity">
    <text evidence="1 8">Belongs to the cytochrome P450 family.</text>
</comment>
<feature type="region of interest" description="Disordered" evidence="9">
    <location>
        <begin position="1"/>
        <end position="21"/>
    </location>
</feature>
<dbReference type="InterPro" id="IPR017972">
    <property type="entry name" value="Cyt_P450_CS"/>
</dbReference>
<proteinExistence type="inferred from homology"/>
<keyword evidence="5 7" id="KW-0408">Iron</keyword>
<dbReference type="EMBL" id="CP029550">
    <property type="protein sequence ID" value="AWN40765.1"/>
    <property type="molecule type" value="Genomic_DNA"/>
</dbReference>
<name>A0A2U8W3T5_9HYPH</name>
<dbReference type="PRINTS" id="PR00385">
    <property type="entry name" value="P450"/>
</dbReference>
<dbReference type="Pfam" id="PF00067">
    <property type="entry name" value="p450"/>
    <property type="match status" value="1"/>
</dbReference>
<dbReference type="GO" id="GO:0005506">
    <property type="term" value="F:iron ion binding"/>
    <property type="evidence" value="ECO:0007669"/>
    <property type="project" value="InterPro"/>
</dbReference>
<dbReference type="InterPro" id="IPR036396">
    <property type="entry name" value="Cyt_P450_sf"/>
</dbReference>
<dbReference type="Gene3D" id="1.10.630.10">
    <property type="entry name" value="Cytochrome P450"/>
    <property type="match status" value="1"/>
</dbReference>
<dbReference type="InterPro" id="IPR001128">
    <property type="entry name" value="Cyt_P450"/>
</dbReference>
<evidence type="ECO:0000313" key="11">
    <source>
        <dbReference type="Proteomes" id="UP000245926"/>
    </source>
</evidence>
<dbReference type="GO" id="GO:0016705">
    <property type="term" value="F:oxidoreductase activity, acting on paired donors, with incorporation or reduction of molecular oxygen"/>
    <property type="evidence" value="ECO:0007669"/>
    <property type="project" value="InterPro"/>
</dbReference>
<keyword evidence="2 7" id="KW-0349">Heme</keyword>
<protein>
    <submittedName>
        <fullName evidence="10">Cytochrome P450</fullName>
    </submittedName>
</protein>
<sequence length="466" mass="51863">MAVVWKGAGRPVRGRTHEPPGPAGLPLLGNLLDLRRDPLAFFTACADRYGDVVSLHFGPKPALLLNDPAEIEPVLVGRHRAYPKPDFFWRQVTAVFGNGLLISQGSFWQRQRRLAAPAFAGPKLASYADTMVRLTEQMLDGWRTGEERDLHTDMMALTLKIAAETLFGAASAEDMTCMDAALADLRGEIASRFVRPFLIPDAVPLPGHLRYKRALRCVEGVVERIIREKRFFQDGDDLLTALMNARDETGEPMSDRQLRDEVVTFLLAGHETTALALTWTMYLLGRHPEADAAVAAEASAVLGDSTATDDDVARLRLAERTVMEGMRLYPPAWVIGREAGADCEIKGYRVRAGTPLYVSPWVLHRDPRFYDEPEAFRPARWKDDPVRRLPRFAYLPFGGGPRICIAHRFAMMEAVLILASIVRRFRLEPCSKQPIAPLASITLSPLGSVRNRVEARHNPLIRGGSL</sequence>
<dbReference type="Proteomes" id="UP000245926">
    <property type="component" value="Chromosome"/>
</dbReference>
<evidence type="ECO:0000256" key="2">
    <source>
        <dbReference type="ARBA" id="ARBA00022617"/>
    </source>
</evidence>
<evidence type="ECO:0000256" key="8">
    <source>
        <dbReference type="RuleBase" id="RU000461"/>
    </source>
</evidence>
<dbReference type="RefSeq" id="WP_109889196.1">
    <property type="nucleotide sequence ID" value="NZ_CP029550.1"/>
</dbReference>
<dbReference type="InterPro" id="IPR050196">
    <property type="entry name" value="Cytochrome_P450_Monoox"/>
</dbReference>
<evidence type="ECO:0000256" key="5">
    <source>
        <dbReference type="ARBA" id="ARBA00023004"/>
    </source>
</evidence>